<evidence type="ECO:0000313" key="4">
    <source>
        <dbReference type="Proteomes" id="UP000626210"/>
    </source>
</evidence>
<feature type="chain" id="PRO_5047090987" evidence="2">
    <location>
        <begin position="18"/>
        <end position="328"/>
    </location>
</feature>
<sequence length="328" mass="32555">MAAVSRFCSQWVWMAVAAVLAGCGGGGDSEPDAGGPAAAPTANAEGLWKGTTSAGRTLRTLVLDDGSYWSLYSAVNAPGIVSGVVQGTGNTTPGSFSSPSARDFNVEAGTISDATLSASFAPKQFFNGSLSYASPATTTTFSGTYDAAYDQAPLLATLTGTYAGTASTRSGTETATLTVSSTGAVLGTSSDGCQFSGTATPRRKGNVFDVSLTFKGGSCANGTSTLPGIAYLEGSSLYGMVLDSSRSNGALVTATKVLSTVGEPTPALPSVSGPTPALPSVSVPSTGSSSGSSITTGNSSGCGSRGGPGYRKANGQCASWADYYAGRR</sequence>
<reference evidence="4" key="1">
    <citation type="journal article" date="2019" name="Int. J. Syst. Evol. Microbiol.">
        <title>The Global Catalogue of Microorganisms (GCM) 10K type strain sequencing project: providing services to taxonomists for standard genome sequencing and annotation.</title>
        <authorList>
            <consortium name="The Broad Institute Genomics Platform"/>
            <consortium name="The Broad Institute Genome Sequencing Center for Infectious Disease"/>
            <person name="Wu L."/>
            <person name="Ma J."/>
        </authorList>
    </citation>
    <scope>NUCLEOTIDE SEQUENCE [LARGE SCALE GENOMIC DNA]</scope>
    <source>
        <strain evidence="4">KCTC 23314</strain>
    </source>
</reference>
<dbReference type="EMBL" id="BMYK01000062">
    <property type="protein sequence ID" value="GHD05048.1"/>
    <property type="molecule type" value="Genomic_DNA"/>
</dbReference>
<feature type="compositionally biased region" description="Low complexity" evidence="1">
    <location>
        <begin position="280"/>
        <end position="302"/>
    </location>
</feature>
<evidence type="ECO:0000256" key="2">
    <source>
        <dbReference type="SAM" id="SignalP"/>
    </source>
</evidence>
<gene>
    <name evidence="3" type="ORF">GCM10007320_66590</name>
</gene>
<feature type="region of interest" description="Disordered" evidence="1">
    <location>
        <begin position="265"/>
        <end position="315"/>
    </location>
</feature>
<feature type="signal peptide" evidence="2">
    <location>
        <begin position="1"/>
        <end position="17"/>
    </location>
</feature>
<keyword evidence="4" id="KW-1185">Reference proteome</keyword>
<evidence type="ECO:0000313" key="3">
    <source>
        <dbReference type="EMBL" id="GHD05048.1"/>
    </source>
</evidence>
<protein>
    <submittedName>
        <fullName evidence="3">Uncharacterized protein</fullName>
    </submittedName>
</protein>
<organism evidence="3 4">
    <name type="scientific">Pseudorhodoferax aquiterrae</name>
    <dbReference type="NCBI Taxonomy" id="747304"/>
    <lineage>
        <taxon>Bacteria</taxon>
        <taxon>Pseudomonadati</taxon>
        <taxon>Pseudomonadota</taxon>
        <taxon>Betaproteobacteria</taxon>
        <taxon>Burkholderiales</taxon>
        <taxon>Comamonadaceae</taxon>
    </lineage>
</organism>
<accession>A0ABQ3GGE2</accession>
<keyword evidence="2" id="KW-0732">Signal</keyword>
<comment type="caution">
    <text evidence="3">The sequence shown here is derived from an EMBL/GenBank/DDBJ whole genome shotgun (WGS) entry which is preliminary data.</text>
</comment>
<dbReference type="PROSITE" id="PS51257">
    <property type="entry name" value="PROKAR_LIPOPROTEIN"/>
    <property type="match status" value="1"/>
</dbReference>
<evidence type="ECO:0000256" key="1">
    <source>
        <dbReference type="SAM" id="MobiDB-lite"/>
    </source>
</evidence>
<proteinExistence type="predicted"/>
<name>A0ABQ3GGE2_9BURK</name>
<dbReference type="Proteomes" id="UP000626210">
    <property type="component" value="Unassembled WGS sequence"/>
</dbReference>